<feature type="domain" description="PDZ GRASP-type" evidence="11">
    <location>
        <begin position="114"/>
        <end position="202"/>
    </location>
</feature>
<evidence type="ECO:0000256" key="6">
    <source>
        <dbReference type="ARBA" id="ARBA00023034"/>
    </source>
</evidence>
<evidence type="ECO:0000256" key="3">
    <source>
        <dbReference type="ARBA" id="ARBA00022553"/>
    </source>
</evidence>
<name>A0A0R3SAD7_HYMDI</name>
<evidence type="ECO:0000256" key="5">
    <source>
        <dbReference type="ARBA" id="ARBA00022737"/>
    </source>
</evidence>
<organism evidence="12">
    <name type="scientific">Hymenolepis diminuta</name>
    <name type="common">Rat tapeworm</name>
    <dbReference type="NCBI Taxonomy" id="6216"/>
    <lineage>
        <taxon>Eukaryota</taxon>
        <taxon>Metazoa</taxon>
        <taxon>Spiralia</taxon>
        <taxon>Lophotrochozoa</taxon>
        <taxon>Platyhelminthes</taxon>
        <taxon>Cestoda</taxon>
        <taxon>Eucestoda</taxon>
        <taxon>Cyclophyllidea</taxon>
        <taxon>Hymenolepididae</taxon>
        <taxon>Hymenolepis</taxon>
    </lineage>
</organism>
<keyword evidence="9" id="KW-0862">Zinc</keyword>
<dbReference type="AlphaFoldDB" id="A0A0R3SAD7"/>
<dbReference type="InterPro" id="IPR036034">
    <property type="entry name" value="PDZ_sf"/>
</dbReference>
<keyword evidence="4" id="KW-0519">Myristate</keyword>
<dbReference type="GO" id="GO:0000139">
    <property type="term" value="C:Golgi membrane"/>
    <property type="evidence" value="ECO:0007669"/>
    <property type="project" value="UniProtKB-SubCell"/>
</dbReference>
<dbReference type="FunFam" id="2.30.42.10:FF:000056">
    <property type="entry name" value="Golgi reassembly-stacking protein 2 isoform 1"/>
    <property type="match status" value="1"/>
</dbReference>
<evidence type="ECO:0000256" key="9">
    <source>
        <dbReference type="PIRSR" id="PIRSR607583-1"/>
    </source>
</evidence>
<evidence type="ECO:0000256" key="7">
    <source>
        <dbReference type="ARBA" id="ARBA00023136"/>
    </source>
</evidence>
<proteinExistence type="inferred from homology"/>
<sequence>LVLLGMGSAESNLSGCKAGYHILKVQDGSPGQQAGLEAFFDFIVSVGDLRLEQDNEAIKNVLTKYKDKPMHLQVYSSKTQQFREVTITPSANWGGQGLLGLSIRYCSFKGADENVWHVLEVHPGSPAAMAGLQPFTDFIIGTDAVFNDSEDFFSVVEAHNGQPLRLYVYSSTTDQCREVTLIPNLSWGGDGMLGCEIGFGYLHRIPPPSAKNTDTRTSPSGEQALNTLCICHAIIKVDAEPPFRRSTKVGWVASDLPYSEVVTTGATQPPLQPPPMYTPQPPLVMDSTINGIPLAPPAPLPSNLFEGLHLTPPTTPPAFVMPSGSPVEPSASQPPVVPPPPQPQPLVSIETHQQNQQQVPPPPPPLQSQQQCQQAPQMPPPFAPPSMQPVPLIPTTNIAPPGMPPIAVQMPPTSDILTGNPWSS</sequence>
<dbReference type="SUPFAM" id="SSF50156">
    <property type="entry name" value="PDZ domain-like"/>
    <property type="match status" value="2"/>
</dbReference>
<keyword evidence="6" id="KW-0333">Golgi apparatus</keyword>
<dbReference type="InterPro" id="IPR007583">
    <property type="entry name" value="GRASP55_65"/>
</dbReference>
<keyword evidence="3" id="KW-0597">Phosphoprotein</keyword>
<evidence type="ECO:0000313" key="12">
    <source>
        <dbReference type="WBParaSite" id="HDID_0000131001-mRNA-1"/>
    </source>
</evidence>
<feature type="binding site" evidence="9">
    <location>
        <position position="21"/>
    </location>
    <ligand>
        <name>Zn(2+)</name>
        <dbReference type="ChEBI" id="CHEBI:29105"/>
    </ligand>
</feature>
<dbReference type="PANTHER" id="PTHR12893:SF0">
    <property type="entry name" value="GRASP65"/>
    <property type="match status" value="1"/>
</dbReference>
<dbReference type="Pfam" id="PF04495">
    <property type="entry name" value="GRASP55_65"/>
    <property type="match status" value="1"/>
</dbReference>
<protein>
    <submittedName>
        <fullName evidence="12">GRASP55_65 domain-containing protein</fullName>
    </submittedName>
</protein>
<feature type="compositionally biased region" description="Low complexity" evidence="10">
    <location>
        <begin position="367"/>
        <end position="376"/>
    </location>
</feature>
<dbReference type="InterPro" id="IPR024958">
    <property type="entry name" value="GRASP_PDZ"/>
</dbReference>
<comment type="subcellular location">
    <subcellularLocation>
        <location evidence="1">Golgi apparatus membrane</location>
    </subcellularLocation>
</comment>
<feature type="compositionally biased region" description="Pro residues" evidence="10">
    <location>
        <begin position="335"/>
        <end position="344"/>
    </location>
</feature>
<dbReference type="WBParaSite" id="HDID_0000131001-mRNA-1">
    <property type="protein sequence ID" value="HDID_0000131001-mRNA-1"/>
    <property type="gene ID" value="HDID_0000131001"/>
</dbReference>
<evidence type="ECO:0000256" key="8">
    <source>
        <dbReference type="ARBA" id="ARBA00023288"/>
    </source>
</evidence>
<feature type="compositionally biased region" description="Pro residues" evidence="10">
    <location>
        <begin position="377"/>
        <end position="392"/>
    </location>
</feature>
<reference evidence="12" key="1">
    <citation type="submission" date="2017-02" db="UniProtKB">
        <authorList>
            <consortium name="WormBaseParasite"/>
        </authorList>
    </citation>
    <scope>IDENTIFICATION</scope>
</reference>
<evidence type="ECO:0000256" key="1">
    <source>
        <dbReference type="ARBA" id="ARBA00004394"/>
    </source>
</evidence>
<feature type="domain" description="PDZ GRASP-type" evidence="11">
    <location>
        <begin position="18"/>
        <end position="108"/>
    </location>
</feature>
<evidence type="ECO:0000256" key="4">
    <source>
        <dbReference type="ARBA" id="ARBA00022707"/>
    </source>
</evidence>
<feature type="binding site" evidence="9">
    <location>
        <position position="106"/>
    </location>
    <ligand>
        <name>Zn(2+)</name>
        <dbReference type="ChEBI" id="CHEBI:29105"/>
    </ligand>
</feature>
<dbReference type="GO" id="GO:0046872">
    <property type="term" value="F:metal ion binding"/>
    <property type="evidence" value="ECO:0007669"/>
    <property type="project" value="UniProtKB-KW"/>
</dbReference>
<evidence type="ECO:0000256" key="10">
    <source>
        <dbReference type="SAM" id="MobiDB-lite"/>
    </source>
</evidence>
<dbReference type="PROSITE" id="PS51865">
    <property type="entry name" value="PDZ_GRASP"/>
    <property type="match status" value="2"/>
</dbReference>
<evidence type="ECO:0000256" key="2">
    <source>
        <dbReference type="ARBA" id="ARBA00007144"/>
    </source>
</evidence>
<feature type="compositionally biased region" description="Low complexity" evidence="10">
    <location>
        <begin position="325"/>
        <end position="334"/>
    </location>
</feature>
<comment type="similarity">
    <text evidence="2">Belongs to the GORASP family.</text>
</comment>
<dbReference type="GO" id="GO:0007030">
    <property type="term" value="P:Golgi organization"/>
    <property type="evidence" value="ECO:0007669"/>
    <property type="project" value="TreeGrafter"/>
</dbReference>
<keyword evidence="5" id="KW-0677">Repeat</keyword>
<dbReference type="FunFam" id="2.30.42.10:FF:000026">
    <property type="entry name" value="Golgi reassembly stacking protein 2"/>
    <property type="match status" value="1"/>
</dbReference>
<dbReference type="Gene3D" id="2.30.42.10">
    <property type="match status" value="2"/>
</dbReference>
<accession>A0A0R3SAD7</accession>
<evidence type="ECO:0000259" key="11">
    <source>
        <dbReference type="PROSITE" id="PS51865"/>
    </source>
</evidence>
<feature type="region of interest" description="Disordered" evidence="10">
    <location>
        <begin position="307"/>
        <end position="424"/>
    </location>
</feature>
<feature type="compositionally biased region" description="Polar residues" evidence="10">
    <location>
        <begin position="411"/>
        <end position="424"/>
    </location>
</feature>
<dbReference type="STRING" id="6216.A0A0R3SAD7"/>
<keyword evidence="8" id="KW-0449">Lipoprotein</keyword>
<keyword evidence="7" id="KW-0472">Membrane</keyword>
<dbReference type="PANTHER" id="PTHR12893">
    <property type="entry name" value="GOLGI REASSEMBLY STACKING PROTEIN GRASP"/>
    <property type="match status" value="1"/>
</dbReference>
<keyword evidence="9" id="KW-0479">Metal-binding</keyword>